<feature type="transmembrane region" description="Helical" evidence="5">
    <location>
        <begin position="47"/>
        <end position="66"/>
    </location>
</feature>
<dbReference type="eggNOG" id="COG2304">
    <property type="taxonomic scope" value="Bacteria"/>
</dbReference>
<evidence type="ECO:0000256" key="5">
    <source>
        <dbReference type="SAM" id="Phobius"/>
    </source>
</evidence>
<dbReference type="SUPFAM" id="SSF53300">
    <property type="entry name" value="vWA-like"/>
    <property type="match status" value="1"/>
</dbReference>
<keyword evidence="1" id="KW-1003">Cell membrane</keyword>
<sequence length="318" mass="33440">MEWGAPGYLWLLLAGAPLSLLALGSARRARLLRQELTGGRQEKVVDFLPWGVAAAAMMLLVAALAGPRFGEEPRERLAQGGDILFLLDTSKSMLTRDLGQSRLAAAKEAVRQAMAGLKGERVGLVVFAGSAFLVCPLTTDYALFDQVLKEAGEETLPLPGTSLAAALKEARRALQGEGDEPKVVVLLSDGEDHEGEYVAAARALNAAGVKLYAVAAGTLPGGPIPLPGGGVQKDRDGSFVLSRLRPETLREAAQAGGGEMVDIAALPARLATLPLQKSAAKPASSRQTQRERFQVPLALALALALLCAEPLLLFRGRP</sequence>
<feature type="domain" description="VWFA" evidence="6">
    <location>
        <begin position="82"/>
        <end position="217"/>
    </location>
</feature>
<dbReference type="OrthoDB" id="9807628at2"/>
<dbReference type="InterPro" id="IPR050768">
    <property type="entry name" value="UPF0353/GerABKA_families"/>
</dbReference>
<evidence type="ECO:0000256" key="4">
    <source>
        <dbReference type="ARBA" id="ARBA00023136"/>
    </source>
</evidence>
<reference evidence="7 8" key="1">
    <citation type="submission" date="2008-07" db="EMBL/GenBank/DDBJ databases">
        <title>Complete sequence of Geobacter bemidjiensis BEM.</title>
        <authorList>
            <consortium name="US DOE Joint Genome Institute"/>
            <person name="Lucas S."/>
            <person name="Copeland A."/>
            <person name="Lapidus A."/>
            <person name="Glavina del Rio T."/>
            <person name="Dalin E."/>
            <person name="Tice H."/>
            <person name="Bruce D."/>
            <person name="Goodwin L."/>
            <person name="Pitluck S."/>
            <person name="Kiss H."/>
            <person name="Brettin T."/>
            <person name="Detter J.C."/>
            <person name="Han C."/>
            <person name="Kuske C.R."/>
            <person name="Schmutz J."/>
            <person name="Larimer F."/>
            <person name="Land M."/>
            <person name="Hauser L."/>
            <person name="Kyrpides N."/>
            <person name="Lykidis A."/>
            <person name="Lovley D."/>
            <person name="Richardson P."/>
        </authorList>
    </citation>
    <scope>NUCLEOTIDE SEQUENCE [LARGE SCALE GENOMIC DNA]</scope>
    <source>
        <strain evidence="8">ATCC BAA-1014 / DSM 16622 / JCM 12645 / Bem</strain>
    </source>
</reference>
<accession>B5EAC2</accession>
<dbReference type="STRING" id="404380.Gbem_1812"/>
<dbReference type="InterPro" id="IPR002035">
    <property type="entry name" value="VWF_A"/>
</dbReference>
<keyword evidence="4 5" id="KW-0472">Membrane</keyword>
<dbReference type="PANTHER" id="PTHR22550:SF5">
    <property type="entry name" value="LEUCINE ZIPPER PROTEIN 4"/>
    <property type="match status" value="1"/>
</dbReference>
<dbReference type="RefSeq" id="WP_012530247.1">
    <property type="nucleotide sequence ID" value="NC_011146.1"/>
</dbReference>
<evidence type="ECO:0000313" key="7">
    <source>
        <dbReference type="EMBL" id="ACH38828.1"/>
    </source>
</evidence>
<dbReference type="Proteomes" id="UP000008825">
    <property type="component" value="Chromosome"/>
</dbReference>
<dbReference type="HOGENOM" id="CLU_024570_1_0_7"/>
<evidence type="ECO:0000259" key="6">
    <source>
        <dbReference type="PROSITE" id="PS50234"/>
    </source>
</evidence>
<dbReference type="PANTHER" id="PTHR22550">
    <property type="entry name" value="SPORE GERMINATION PROTEIN"/>
    <property type="match status" value="1"/>
</dbReference>
<dbReference type="EMBL" id="CP001124">
    <property type="protein sequence ID" value="ACH38828.1"/>
    <property type="molecule type" value="Genomic_DNA"/>
</dbReference>
<evidence type="ECO:0000313" key="8">
    <source>
        <dbReference type="Proteomes" id="UP000008825"/>
    </source>
</evidence>
<protein>
    <submittedName>
        <fullName evidence="7">VWFA superfamily protein</fullName>
    </submittedName>
</protein>
<proteinExistence type="predicted"/>
<dbReference type="Pfam" id="PF13519">
    <property type="entry name" value="VWA_2"/>
    <property type="match status" value="1"/>
</dbReference>
<dbReference type="InterPro" id="IPR036465">
    <property type="entry name" value="vWFA_dom_sf"/>
</dbReference>
<evidence type="ECO:0000256" key="1">
    <source>
        <dbReference type="ARBA" id="ARBA00022475"/>
    </source>
</evidence>
<evidence type="ECO:0000256" key="3">
    <source>
        <dbReference type="ARBA" id="ARBA00022989"/>
    </source>
</evidence>
<keyword evidence="2 5" id="KW-0812">Transmembrane</keyword>
<dbReference type="AlphaFoldDB" id="B5EAC2"/>
<gene>
    <name evidence="7" type="ordered locus">Gbem_1812</name>
</gene>
<dbReference type="PROSITE" id="PS50234">
    <property type="entry name" value="VWFA"/>
    <property type="match status" value="1"/>
</dbReference>
<evidence type="ECO:0000256" key="2">
    <source>
        <dbReference type="ARBA" id="ARBA00022692"/>
    </source>
</evidence>
<name>B5EAC2_CITBB</name>
<organism evidence="7 8">
    <name type="scientific">Citrifermentans bemidjiense (strain ATCC BAA-1014 / DSM 16622 / JCM 12645 / Bem)</name>
    <name type="common">Geobacter bemidjiensis</name>
    <dbReference type="NCBI Taxonomy" id="404380"/>
    <lineage>
        <taxon>Bacteria</taxon>
        <taxon>Pseudomonadati</taxon>
        <taxon>Thermodesulfobacteriota</taxon>
        <taxon>Desulfuromonadia</taxon>
        <taxon>Geobacterales</taxon>
        <taxon>Geobacteraceae</taxon>
        <taxon>Citrifermentans</taxon>
    </lineage>
</organism>
<reference evidence="7 8" key="2">
    <citation type="journal article" date="2010" name="BMC Genomics">
        <title>The genome of Geobacter bemidjiensis, exemplar for the subsurface clade of Geobacter species that predominate in Fe(III)-reducing subsurface environments.</title>
        <authorList>
            <person name="Aklujkar M."/>
            <person name="Young N.D."/>
            <person name="Holmes D."/>
            <person name="Chavan M."/>
            <person name="Risso C."/>
            <person name="Kiss H.E."/>
            <person name="Han C.S."/>
            <person name="Land M.L."/>
            <person name="Lovley D.R."/>
        </authorList>
    </citation>
    <scope>NUCLEOTIDE SEQUENCE [LARGE SCALE GENOMIC DNA]</scope>
    <source>
        <strain evidence="8">ATCC BAA-1014 / DSM 16622 / JCM 12645 / Bem</strain>
    </source>
</reference>
<keyword evidence="8" id="KW-1185">Reference proteome</keyword>
<keyword evidence="3 5" id="KW-1133">Transmembrane helix</keyword>
<dbReference type="KEGG" id="gbm:Gbem_1812"/>
<dbReference type="Gene3D" id="3.40.50.410">
    <property type="entry name" value="von Willebrand factor, type A domain"/>
    <property type="match status" value="1"/>
</dbReference>
<dbReference type="SMART" id="SM00327">
    <property type="entry name" value="VWA"/>
    <property type="match status" value="1"/>
</dbReference>